<comment type="caution">
    <text evidence="2">The sequence shown here is derived from an EMBL/GenBank/DDBJ whole genome shotgun (WGS) entry which is preliminary data.</text>
</comment>
<sequence length="173" mass="19493">MPQHNDLEHLLSLAGFMKYNESQSLPNNPSLQRPLSNEPLQHSSTSSRGPFLVNNALPEPVAERRLLLWGELPEELAIENTSKCITTITEIPNITTLKRTIKDNWLLRENNPYLVQEQAKIGKIQIYIKESIAGPSLTVDFLVSLQSGISNSRRMASENLAFSFPPFQRNALI</sequence>
<protein>
    <submittedName>
        <fullName evidence="2">Uncharacterized protein</fullName>
    </submittedName>
</protein>
<feature type="compositionally biased region" description="Polar residues" evidence="1">
    <location>
        <begin position="23"/>
        <end position="48"/>
    </location>
</feature>
<evidence type="ECO:0000256" key="1">
    <source>
        <dbReference type="SAM" id="MobiDB-lite"/>
    </source>
</evidence>
<keyword evidence="3" id="KW-1185">Reference proteome</keyword>
<organism evidence="2 3">
    <name type="scientific">Caerostris extrusa</name>
    <name type="common">Bark spider</name>
    <name type="synonym">Caerostris bankana</name>
    <dbReference type="NCBI Taxonomy" id="172846"/>
    <lineage>
        <taxon>Eukaryota</taxon>
        <taxon>Metazoa</taxon>
        <taxon>Ecdysozoa</taxon>
        <taxon>Arthropoda</taxon>
        <taxon>Chelicerata</taxon>
        <taxon>Arachnida</taxon>
        <taxon>Araneae</taxon>
        <taxon>Araneomorphae</taxon>
        <taxon>Entelegynae</taxon>
        <taxon>Araneoidea</taxon>
        <taxon>Araneidae</taxon>
        <taxon>Caerostris</taxon>
    </lineage>
</organism>
<dbReference type="Proteomes" id="UP001054945">
    <property type="component" value="Unassembled WGS sequence"/>
</dbReference>
<dbReference type="AlphaFoldDB" id="A0AAV4N5Z6"/>
<reference evidence="2 3" key="1">
    <citation type="submission" date="2021-06" db="EMBL/GenBank/DDBJ databases">
        <title>Caerostris extrusa draft genome.</title>
        <authorList>
            <person name="Kono N."/>
            <person name="Arakawa K."/>
        </authorList>
    </citation>
    <scope>NUCLEOTIDE SEQUENCE [LARGE SCALE GENOMIC DNA]</scope>
</reference>
<accession>A0AAV4N5Z6</accession>
<evidence type="ECO:0000313" key="2">
    <source>
        <dbReference type="EMBL" id="GIX80128.1"/>
    </source>
</evidence>
<evidence type="ECO:0000313" key="3">
    <source>
        <dbReference type="Proteomes" id="UP001054945"/>
    </source>
</evidence>
<proteinExistence type="predicted"/>
<name>A0AAV4N5Z6_CAEEX</name>
<feature type="region of interest" description="Disordered" evidence="1">
    <location>
        <begin position="23"/>
        <end position="52"/>
    </location>
</feature>
<gene>
    <name evidence="2" type="ORF">CEXT_571311</name>
</gene>
<dbReference type="EMBL" id="BPLR01003001">
    <property type="protein sequence ID" value="GIX80128.1"/>
    <property type="molecule type" value="Genomic_DNA"/>
</dbReference>